<gene>
    <name evidence="1" type="ORF">FGG15_00575</name>
</gene>
<dbReference type="Pfam" id="PF07366">
    <property type="entry name" value="SnoaL"/>
    <property type="match status" value="1"/>
</dbReference>
<sequence length="135" mass="15434">MTREKLVKFGVENIVCKGETERIVTVFSLDYIAHAGDKTYKGHDFLHRWTKQMLASIDNIKAIKIQILAKDENTLTWQRTLTGVHKKALRGIPASNQKATWTEMVVSRFENGKIAEEWLVSELAAALLLKQPKKR</sequence>
<comment type="caution">
    <text evidence="1">The sequence shown here is derived from an EMBL/GenBank/DDBJ whole genome shotgun (WGS) entry which is preliminary data.</text>
</comment>
<evidence type="ECO:0000313" key="1">
    <source>
        <dbReference type="EMBL" id="TMU56069.1"/>
    </source>
</evidence>
<dbReference type="RefSeq" id="WP_138832130.1">
    <property type="nucleotide sequence ID" value="NZ_VCNI01000001.1"/>
</dbReference>
<dbReference type="Proteomes" id="UP000751614">
    <property type="component" value="Unassembled WGS sequence"/>
</dbReference>
<organism evidence="1 2">
    <name type="scientific">Flagellimonas algicola</name>
    <dbReference type="NCBI Taxonomy" id="2583815"/>
    <lineage>
        <taxon>Bacteria</taxon>
        <taxon>Pseudomonadati</taxon>
        <taxon>Bacteroidota</taxon>
        <taxon>Flavobacteriia</taxon>
        <taxon>Flavobacteriales</taxon>
        <taxon>Flavobacteriaceae</taxon>
        <taxon>Flagellimonas</taxon>
    </lineage>
</organism>
<reference evidence="1 2" key="1">
    <citation type="submission" date="2019-05" db="EMBL/GenBank/DDBJ databases">
        <title>Flagellimonas sp. AsT0115, sp. nov., isolated from a marine red algae, Asparagopsis taxiformis.</title>
        <authorList>
            <person name="Kim J."/>
            <person name="Jeong S.E."/>
            <person name="Jeon C.O."/>
        </authorList>
    </citation>
    <scope>NUCLEOTIDE SEQUENCE [LARGE SCALE GENOMIC DNA]</scope>
    <source>
        <strain evidence="1 2">AsT0115</strain>
    </source>
</reference>
<name>A0ABY2WM38_9FLAO</name>
<dbReference type="Gene3D" id="3.10.450.50">
    <property type="match status" value="1"/>
</dbReference>
<evidence type="ECO:0000313" key="2">
    <source>
        <dbReference type="Proteomes" id="UP000751614"/>
    </source>
</evidence>
<dbReference type="InterPro" id="IPR009959">
    <property type="entry name" value="Cyclase_SnoaL-like"/>
</dbReference>
<dbReference type="SUPFAM" id="SSF54427">
    <property type="entry name" value="NTF2-like"/>
    <property type="match status" value="1"/>
</dbReference>
<keyword evidence="2" id="KW-1185">Reference proteome</keyword>
<protein>
    <submittedName>
        <fullName evidence="1">Ester cyclase</fullName>
    </submittedName>
</protein>
<accession>A0ABY2WM38</accession>
<dbReference type="InterPro" id="IPR032710">
    <property type="entry name" value="NTF2-like_dom_sf"/>
</dbReference>
<proteinExistence type="predicted"/>
<dbReference type="EMBL" id="VCNI01000001">
    <property type="protein sequence ID" value="TMU56069.1"/>
    <property type="molecule type" value="Genomic_DNA"/>
</dbReference>